<dbReference type="CDD" id="cd00082">
    <property type="entry name" value="HisKA"/>
    <property type="match status" value="1"/>
</dbReference>
<dbReference type="Gene3D" id="3.30.565.10">
    <property type="entry name" value="Histidine kinase-like ATPase, C-terminal domain"/>
    <property type="match status" value="1"/>
</dbReference>
<dbReference type="InterPro" id="IPR011006">
    <property type="entry name" value="CheY-like_superfamily"/>
</dbReference>
<dbReference type="SUPFAM" id="SSF47384">
    <property type="entry name" value="Homodimeric domain of signal transducing histidine kinase"/>
    <property type="match status" value="1"/>
</dbReference>
<sequence length="982" mass="106773">MVSMAMEKEEEEEEEVKRKKRVLPINQYEGPILDVIANNTVVVIMGDTGSGKTTQLAQILYRAGYTASDIVAVTHPRRVAAVSVARELVSTSSTDSSKSETMPQYLASVVEKGGNPTPYFFSALHKSSNGFAGGVGLASSKSPKDSTRGHIAASILNMSPGVYDSSSKATQNSEKHGSGSAASVLGIPPGYAGGSKSISNQWEKKQLENFLDLPHSVLQMVATALQCDVVVAGLLHNPMRLHETVLCVPRGMITVPVRLSKGLLAASTCEVVDTEGLLLPSMVTAALGSRPKRYLATVFSAEGYEGLCYALWLDPAKVPDVAQYTMQDAGQSLPLLLANRVRSLCCDRMGRRFDSIMKRMPQAVVFVDDGRAPCLVNTSAAKLLGLPKAGEIDPIQVAEGMKRLADRSKCRASTYRCFNLLAGDPTQKQEWAWELRDPRCVLRVRSYPVSNVATHGRVWLFDDVTAKRDAHDAIEAADKAKSNFLAMMSHELRTPMTGVLGMLDLLLLTMLTPEQAGYVRVMQGSAEGLMQVLNEILDFSKIQSGHLALDIVDFHIGEVLDQVSNLFQGRLQEKRLSLDVIKPPIEEMAVRGDPNRLRQVLTNLVSNAIKFTERGGVTISWQQVPGFTGPPLSTPKEIEMVDADLIKPTEVQAGGEIEHVRLSGCKEDMQHDQESPSVSVMEDKLHLVSRLDPFAKGGDKESGTVHNSDYSEKCDEIMKEDSLALDDIKIEQDSEVEAPDGRIWFEVRITDTGIGLTQEQQGRLFQSFSQADSSTTRKFGGTGLGLAICKGVVAVMGGAIWVESKAGKGSTFAFCVPLRPTLNPAKYFPEPDVPSPHKVKSVRTKGQSLLVLVAEDNPVNQLLIRKMLKHYGHEVELVANGQLAVEAIQTGHHDMILMDLQMPVLDGLSATKAIRALGGCASSVPIYALTADVLTKGRETLEAMGLDGYLTKPINWESLSQVINKVMNGKRGSPRAVRESNM</sequence>
<dbReference type="SMART" id="SM00448">
    <property type="entry name" value="REC"/>
    <property type="match status" value="1"/>
</dbReference>
<dbReference type="PANTHER" id="PTHR43047">
    <property type="entry name" value="TWO-COMPONENT HISTIDINE PROTEIN KINASE"/>
    <property type="match status" value="1"/>
</dbReference>
<gene>
    <name evidence="9" type="ORF">CSSPTR1EN2_LOCUS2549</name>
</gene>
<dbReference type="InterPro" id="IPR036097">
    <property type="entry name" value="HisK_dim/P_sf"/>
</dbReference>
<evidence type="ECO:0000259" key="7">
    <source>
        <dbReference type="PROSITE" id="PS50109"/>
    </source>
</evidence>
<evidence type="ECO:0000256" key="5">
    <source>
        <dbReference type="ARBA" id="ARBA00022777"/>
    </source>
</evidence>
<dbReference type="InterPro" id="IPR005467">
    <property type="entry name" value="His_kinase_dom"/>
</dbReference>
<proteinExistence type="predicted"/>
<evidence type="ECO:0000313" key="10">
    <source>
        <dbReference type="Proteomes" id="UP001497512"/>
    </source>
</evidence>
<dbReference type="Gene3D" id="3.40.50.2300">
    <property type="match status" value="1"/>
</dbReference>
<feature type="modified residue" description="4-aspartylphosphate" evidence="6">
    <location>
        <position position="899"/>
    </location>
</feature>
<dbReference type="InterPro" id="IPR027417">
    <property type="entry name" value="P-loop_NTPase"/>
</dbReference>
<dbReference type="Pfam" id="PF00512">
    <property type="entry name" value="HisKA"/>
    <property type="match status" value="1"/>
</dbReference>
<accession>A0ABP0TF42</accession>
<dbReference type="Pfam" id="PF02518">
    <property type="entry name" value="HATPase_c"/>
    <property type="match status" value="1"/>
</dbReference>
<dbReference type="InterPro" id="IPR036890">
    <property type="entry name" value="HATPase_C_sf"/>
</dbReference>
<dbReference type="EMBL" id="OZ019902">
    <property type="protein sequence ID" value="CAK9194484.1"/>
    <property type="molecule type" value="Genomic_DNA"/>
</dbReference>
<dbReference type="CDD" id="cd16922">
    <property type="entry name" value="HATPase_EvgS-ArcB-TorS-like"/>
    <property type="match status" value="1"/>
</dbReference>
<protein>
    <recommendedName>
        <fullName evidence="2">histidine kinase</fullName>
        <ecNumber evidence="2">2.7.13.3</ecNumber>
    </recommendedName>
</protein>
<evidence type="ECO:0000259" key="8">
    <source>
        <dbReference type="PROSITE" id="PS50110"/>
    </source>
</evidence>
<evidence type="ECO:0000256" key="2">
    <source>
        <dbReference type="ARBA" id="ARBA00012438"/>
    </source>
</evidence>
<dbReference type="InterPro" id="IPR001789">
    <property type="entry name" value="Sig_transdc_resp-reg_receiver"/>
</dbReference>
<dbReference type="Gene3D" id="3.40.50.300">
    <property type="entry name" value="P-loop containing nucleotide triphosphate hydrolases"/>
    <property type="match status" value="1"/>
</dbReference>
<dbReference type="SMART" id="SM00387">
    <property type="entry name" value="HATPase_c"/>
    <property type="match status" value="1"/>
</dbReference>
<organism evidence="9 10">
    <name type="scientific">Sphagnum troendelagicum</name>
    <dbReference type="NCBI Taxonomy" id="128251"/>
    <lineage>
        <taxon>Eukaryota</taxon>
        <taxon>Viridiplantae</taxon>
        <taxon>Streptophyta</taxon>
        <taxon>Embryophyta</taxon>
        <taxon>Bryophyta</taxon>
        <taxon>Sphagnophytina</taxon>
        <taxon>Sphagnopsida</taxon>
        <taxon>Sphagnales</taxon>
        <taxon>Sphagnaceae</taxon>
        <taxon>Sphagnum</taxon>
    </lineage>
</organism>
<dbReference type="PANTHER" id="PTHR43047:SF71">
    <property type="entry name" value="HISTIDINE KINASE CONTAINING CHEY-HOMOLOGOUS RECEIVER DOMAIN-RELATED"/>
    <property type="match status" value="1"/>
</dbReference>
<evidence type="ECO:0000256" key="6">
    <source>
        <dbReference type="PROSITE-ProRule" id="PRU00169"/>
    </source>
</evidence>
<dbReference type="SUPFAM" id="SSF55874">
    <property type="entry name" value="ATPase domain of HSP90 chaperone/DNA topoisomerase II/histidine kinase"/>
    <property type="match status" value="2"/>
</dbReference>
<comment type="catalytic activity">
    <reaction evidence="1">
        <text>ATP + protein L-histidine = ADP + protein N-phospho-L-histidine.</text>
        <dbReference type="EC" id="2.7.13.3"/>
    </reaction>
</comment>
<dbReference type="InterPro" id="IPR003594">
    <property type="entry name" value="HATPase_dom"/>
</dbReference>
<reference evidence="9" key="1">
    <citation type="submission" date="2024-02" db="EMBL/GenBank/DDBJ databases">
        <authorList>
            <consortium name="ELIXIR-Norway"/>
            <consortium name="Elixir Norway"/>
        </authorList>
    </citation>
    <scope>NUCLEOTIDE SEQUENCE</scope>
</reference>
<name>A0ABP0TF42_9BRYO</name>
<dbReference type="PROSITE" id="PS50109">
    <property type="entry name" value="HIS_KIN"/>
    <property type="match status" value="1"/>
</dbReference>
<dbReference type="SUPFAM" id="SSF52540">
    <property type="entry name" value="P-loop containing nucleoside triphosphate hydrolases"/>
    <property type="match status" value="1"/>
</dbReference>
<feature type="domain" description="Histidine kinase" evidence="7">
    <location>
        <begin position="487"/>
        <end position="820"/>
    </location>
</feature>
<dbReference type="EC" id="2.7.13.3" evidence="2"/>
<feature type="domain" description="Response regulatory" evidence="8">
    <location>
        <begin position="850"/>
        <end position="967"/>
    </location>
</feature>
<dbReference type="PROSITE" id="PS50110">
    <property type="entry name" value="RESPONSE_REGULATORY"/>
    <property type="match status" value="1"/>
</dbReference>
<dbReference type="SMART" id="SM00388">
    <property type="entry name" value="HisKA"/>
    <property type="match status" value="1"/>
</dbReference>
<dbReference type="InterPro" id="IPR004358">
    <property type="entry name" value="Sig_transdc_His_kin-like_C"/>
</dbReference>
<dbReference type="CDD" id="cd17546">
    <property type="entry name" value="REC_hyHK_CKI1_RcsC-like"/>
    <property type="match status" value="1"/>
</dbReference>
<evidence type="ECO:0000256" key="4">
    <source>
        <dbReference type="ARBA" id="ARBA00022679"/>
    </source>
</evidence>
<keyword evidence="5" id="KW-0418">Kinase</keyword>
<evidence type="ECO:0000313" key="9">
    <source>
        <dbReference type="EMBL" id="CAK9194484.1"/>
    </source>
</evidence>
<keyword evidence="3 6" id="KW-0597">Phosphoprotein</keyword>
<dbReference type="PRINTS" id="PR00344">
    <property type="entry name" value="BCTRLSENSOR"/>
</dbReference>
<dbReference type="InterPro" id="IPR003661">
    <property type="entry name" value="HisK_dim/P_dom"/>
</dbReference>
<dbReference type="Pfam" id="PF00072">
    <property type="entry name" value="Response_reg"/>
    <property type="match status" value="1"/>
</dbReference>
<evidence type="ECO:0000256" key="1">
    <source>
        <dbReference type="ARBA" id="ARBA00000085"/>
    </source>
</evidence>
<keyword evidence="10" id="KW-1185">Reference proteome</keyword>
<dbReference type="Proteomes" id="UP001497512">
    <property type="component" value="Chromosome 10"/>
</dbReference>
<evidence type="ECO:0000256" key="3">
    <source>
        <dbReference type="ARBA" id="ARBA00022553"/>
    </source>
</evidence>
<dbReference type="SUPFAM" id="SSF52172">
    <property type="entry name" value="CheY-like"/>
    <property type="match status" value="1"/>
</dbReference>
<keyword evidence="4" id="KW-0808">Transferase</keyword>
<dbReference type="Gene3D" id="1.10.287.130">
    <property type="match status" value="1"/>
</dbReference>